<dbReference type="GO" id="GO:0120518">
    <property type="term" value="F:protein N-terminal-methionine acetyltransferase activity"/>
    <property type="evidence" value="ECO:0007669"/>
    <property type="project" value="UniProtKB-EC"/>
</dbReference>
<protein>
    <recommendedName>
        <fullName evidence="6">N-alpha-acetyltransferase 20</fullName>
        <ecNumber evidence="5">2.3.1.254</ecNumber>
    </recommendedName>
    <alternativeName>
        <fullName evidence="10">Methionine N-acetyltransferase</fullName>
    </alternativeName>
    <alternativeName>
        <fullName evidence="7">N-acetyltransferase 5</fullName>
    </alternativeName>
    <alternativeName>
        <fullName evidence="11">N-terminal acetyltransferase B complex catalytic subunit NAA20</fullName>
    </alternativeName>
    <alternativeName>
        <fullName evidence="9">N-terminal acetyltransferase B complex catalytic subunit NAT5</fullName>
    </alternativeName>
    <alternativeName>
        <fullName evidence="8">NatB catalytic subunit</fullName>
    </alternativeName>
</protein>
<dbReference type="InterPro" id="IPR000182">
    <property type="entry name" value="GNAT_dom"/>
</dbReference>
<evidence type="ECO:0000256" key="1">
    <source>
        <dbReference type="ARBA" id="ARBA00022679"/>
    </source>
</evidence>
<dbReference type="PANTHER" id="PTHR45910">
    <property type="entry name" value="N-ALPHA-ACETYLTRANSFERASE 20"/>
    <property type="match status" value="1"/>
</dbReference>
<dbReference type="Pfam" id="PF00583">
    <property type="entry name" value="Acetyltransf_1"/>
    <property type="match status" value="1"/>
</dbReference>
<feature type="domain" description="N-acetyltransferase" evidence="17">
    <location>
        <begin position="50"/>
        <end position="212"/>
    </location>
</feature>
<evidence type="ECO:0000256" key="11">
    <source>
        <dbReference type="ARBA" id="ARBA00042743"/>
    </source>
</evidence>
<dbReference type="InterPro" id="IPR016181">
    <property type="entry name" value="Acyl_CoA_acyltransferase"/>
</dbReference>
<evidence type="ECO:0000256" key="15">
    <source>
        <dbReference type="ARBA" id="ARBA00048177"/>
    </source>
</evidence>
<gene>
    <name evidence="18" type="primary">naa20</name>
    <name evidence="18" type="ORF">EYF80_050733</name>
</gene>
<comment type="subunit">
    <text evidence="4">Component of the N-terminal acetyltransferase B (NatB) complex which is composed of NAA20 and NAA25.</text>
</comment>
<organism evidence="18 19">
    <name type="scientific">Liparis tanakae</name>
    <name type="common">Tanaka's snailfish</name>
    <dbReference type="NCBI Taxonomy" id="230148"/>
    <lineage>
        <taxon>Eukaryota</taxon>
        <taxon>Metazoa</taxon>
        <taxon>Chordata</taxon>
        <taxon>Craniata</taxon>
        <taxon>Vertebrata</taxon>
        <taxon>Euteleostomi</taxon>
        <taxon>Actinopterygii</taxon>
        <taxon>Neopterygii</taxon>
        <taxon>Teleostei</taxon>
        <taxon>Neoteleostei</taxon>
        <taxon>Acanthomorphata</taxon>
        <taxon>Eupercaria</taxon>
        <taxon>Perciformes</taxon>
        <taxon>Cottioidei</taxon>
        <taxon>Cottales</taxon>
        <taxon>Liparidae</taxon>
        <taxon>Liparis</taxon>
    </lineage>
</organism>
<keyword evidence="19" id="KW-1185">Reference proteome</keyword>
<comment type="similarity">
    <text evidence="3">Belongs to the acetyltransferase family. ARD1 subfamily.</text>
</comment>
<comment type="catalytic activity">
    <reaction evidence="16">
        <text>N-terminal L-methionyl-L-glutamyl-[protein] + acetyl-CoA = N-terminal N(alpha)-acetyl-L-methionyl-L-glutamyl-[protein] + CoA + H(+)</text>
        <dbReference type="Rhea" id="RHEA:50488"/>
        <dbReference type="Rhea" id="RHEA-COMP:12696"/>
        <dbReference type="Rhea" id="RHEA-COMP:12697"/>
        <dbReference type="ChEBI" id="CHEBI:15378"/>
        <dbReference type="ChEBI" id="CHEBI:57287"/>
        <dbReference type="ChEBI" id="CHEBI:57288"/>
        <dbReference type="ChEBI" id="CHEBI:133359"/>
        <dbReference type="ChEBI" id="CHEBI:133360"/>
        <dbReference type="EC" id="2.3.1.254"/>
    </reaction>
</comment>
<dbReference type="PANTHER" id="PTHR45910:SF1">
    <property type="entry name" value="N-ALPHA-ACETYLTRANSFERASE 20"/>
    <property type="match status" value="1"/>
</dbReference>
<evidence type="ECO:0000256" key="2">
    <source>
        <dbReference type="ARBA" id="ARBA00023315"/>
    </source>
</evidence>
<keyword evidence="2" id="KW-0012">Acyltransferase</keyword>
<evidence type="ECO:0000256" key="8">
    <source>
        <dbReference type="ARBA" id="ARBA00042295"/>
    </source>
</evidence>
<reference evidence="18 19" key="1">
    <citation type="submission" date="2019-03" db="EMBL/GenBank/DDBJ databases">
        <title>First draft genome of Liparis tanakae, snailfish: a comprehensive survey of snailfish specific genes.</title>
        <authorList>
            <person name="Kim W."/>
            <person name="Song I."/>
            <person name="Jeong J.-H."/>
            <person name="Kim D."/>
            <person name="Kim S."/>
            <person name="Ryu S."/>
            <person name="Song J.Y."/>
            <person name="Lee S.K."/>
        </authorList>
    </citation>
    <scope>NUCLEOTIDE SEQUENCE [LARGE SCALE GENOMIC DNA]</scope>
    <source>
        <tissue evidence="18">Muscle</tissue>
    </source>
</reference>
<comment type="catalytic activity">
    <reaction evidence="15">
        <text>N-terminal L-methionyl-L-glutaminyl-[protein] + acetyl-CoA = N-terminal N(alpha)-acetyl-L-methionyl-L-glutaminyl-[protein] + CoA + H(+)</text>
        <dbReference type="Rhea" id="RHEA:50492"/>
        <dbReference type="Rhea" id="RHEA-COMP:12698"/>
        <dbReference type="Rhea" id="RHEA-COMP:12699"/>
        <dbReference type="ChEBI" id="CHEBI:15378"/>
        <dbReference type="ChEBI" id="CHEBI:57287"/>
        <dbReference type="ChEBI" id="CHEBI:57288"/>
        <dbReference type="ChEBI" id="CHEBI:133361"/>
        <dbReference type="ChEBI" id="CHEBI:133362"/>
        <dbReference type="EC" id="2.3.1.254"/>
    </reaction>
</comment>
<evidence type="ECO:0000313" key="18">
    <source>
        <dbReference type="EMBL" id="TNN39098.1"/>
    </source>
</evidence>
<sequence length="255" mass="28546">MFFSTLVTCHEINKQIDNRPGVVVYLFLQQPGPADGDRILPFAFLRLLLTPTRTRTKVCVRARVCVFVWFPLTFDLQYGIPFYLQYLAHWPEYFIVAEAPGGELMGYIMGKAEGSVAREEWHGHVTALSVAPEFRRLGLAAKLMEMLEEISESTGILLAAGDMRAILATCSSLRELDDLERDAGCPSAHNGQDVDTVNIHLLAVIRTRWPFEEYISHFIAEHIRDARGKTTPACLPTEARSHISLATVTGGSQRQ</sequence>
<proteinExistence type="inferred from homology"/>
<evidence type="ECO:0000256" key="12">
    <source>
        <dbReference type="ARBA" id="ARBA00046112"/>
    </source>
</evidence>
<dbReference type="EC" id="2.3.1.254" evidence="5"/>
<evidence type="ECO:0000256" key="14">
    <source>
        <dbReference type="ARBA" id="ARBA00047402"/>
    </source>
</evidence>
<dbReference type="PROSITE" id="PS51186">
    <property type="entry name" value="GNAT"/>
    <property type="match status" value="1"/>
</dbReference>
<dbReference type="Gene3D" id="3.40.630.30">
    <property type="match status" value="1"/>
</dbReference>
<name>A0A4Z2FD52_9TELE</name>
<evidence type="ECO:0000256" key="6">
    <source>
        <dbReference type="ARBA" id="ARBA00039529"/>
    </source>
</evidence>
<dbReference type="CDD" id="cd04301">
    <property type="entry name" value="NAT_SF"/>
    <property type="match status" value="1"/>
</dbReference>
<comment type="function">
    <text evidence="12">Catalytic subunit of the NatB complex which catalyzes acetylation of the N-terminal methionine residues of peptides beginning with Met-Asp, Met-Glu, Met-Asn and Met-Gln. Proteins with cell cycle functions are overrepresented in the pool of NatB substrates. Required for maintaining the structure and function of actomyosin fibers and for proper cellular migration.</text>
</comment>
<dbReference type="GO" id="GO:0031416">
    <property type="term" value="C:NatB complex"/>
    <property type="evidence" value="ECO:0007669"/>
    <property type="project" value="TreeGrafter"/>
</dbReference>
<evidence type="ECO:0000256" key="4">
    <source>
        <dbReference type="ARBA" id="ARBA00038748"/>
    </source>
</evidence>
<dbReference type="Proteomes" id="UP000314294">
    <property type="component" value="Unassembled WGS sequence"/>
</dbReference>
<keyword evidence="1 18" id="KW-0808">Transferase</keyword>
<evidence type="ECO:0000256" key="5">
    <source>
        <dbReference type="ARBA" id="ARBA00039120"/>
    </source>
</evidence>
<evidence type="ECO:0000256" key="10">
    <source>
        <dbReference type="ARBA" id="ARBA00042723"/>
    </source>
</evidence>
<dbReference type="EMBL" id="SRLO01001309">
    <property type="protein sequence ID" value="TNN39098.1"/>
    <property type="molecule type" value="Genomic_DNA"/>
</dbReference>
<evidence type="ECO:0000256" key="3">
    <source>
        <dbReference type="ARBA" id="ARBA00025786"/>
    </source>
</evidence>
<evidence type="ECO:0000313" key="19">
    <source>
        <dbReference type="Proteomes" id="UP000314294"/>
    </source>
</evidence>
<dbReference type="SUPFAM" id="SSF55729">
    <property type="entry name" value="Acyl-CoA N-acyltransferases (Nat)"/>
    <property type="match status" value="1"/>
</dbReference>
<dbReference type="OrthoDB" id="10264728at2759"/>
<evidence type="ECO:0000256" key="16">
    <source>
        <dbReference type="ARBA" id="ARBA00048890"/>
    </source>
</evidence>
<comment type="caution">
    <text evidence="18">The sequence shown here is derived from an EMBL/GenBank/DDBJ whole genome shotgun (WGS) entry which is preliminary data.</text>
</comment>
<comment type="catalytic activity">
    <reaction evidence="13">
        <text>N-terminal L-methionyl-L-aspartyl-[protein] + acetyl-CoA = N-terminal N(alpha)-acetyl-L-methionyl-L-aspartyl-[protein] + CoA + H(+)</text>
        <dbReference type="Rhea" id="RHEA:50480"/>
        <dbReference type="Rhea" id="RHEA-COMP:12692"/>
        <dbReference type="Rhea" id="RHEA-COMP:12693"/>
        <dbReference type="ChEBI" id="CHEBI:15378"/>
        <dbReference type="ChEBI" id="CHEBI:57287"/>
        <dbReference type="ChEBI" id="CHEBI:57288"/>
        <dbReference type="ChEBI" id="CHEBI:133045"/>
        <dbReference type="ChEBI" id="CHEBI:133063"/>
        <dbReference type="EC" id="2.3.1.254"/>
    </reaction>
</comment>
<dbReference type="InterPro" id="IPR051646">
    <property type="entry name" value="NatB_acetyltransferase_subunit"/>
</dbReference>
<accession>A0A4Z2FD52</accession>
<evidence type="ECO:0000256" key="13">
    <source>
        <dbReference type="ARBA" id="ARBA00047385"/>
    </source>
</evidence>
<comment type="catalytic activity">
    <reaction evidence="14">
        <text>N-terminal L-methionyl-L-asparaginyl-[protein] + acetyl-CoA = N-terminal N(alpha)-acetyl-L-methionyl-L-asparaginyl-[protein] + CoA + H(+)</text>
        <dbReference type="Rhea" id="RHEA:50484"/>
        <dbReference type="Rhea" id="RHEA-COMP:12694"/>
        <dbReference type="Rhea" id="RHEA-COMP:12695"/>
        <dbReference type="ChEBI" id="CHEBI:15378"/>
        <dbReference type="ChEBI" id="CHEBI:57287"/>
        <dbReference type="ChEBI" id="CHEBI:57288"/>
        <dbReference type="ChEBI" id="CHEBI:133356"/>
        <dbReference type="ChEBI" id="CHEBI:133358"/>
        <dbReference type="EC" id="2.3.1.254"/>
    </reaction>
</comment>
<evidence type="ECO:0000256" key="9">
    <source>
        <dbReference type="ARBA" id="ARBA00042702"/>
    </source>
</evidence>
<evidence type="ECO:0000259" key="17">
    <source>
        <dbReference type="PROSITE" id="PS51186"/>
    </source>
</evidence>
<dbReference type="AlphaFoldDB" id="A0A4Z2FD52"/>
<evidence type="ECO:0000256" key="7">
    <source>
        <dbReference type="ARBA" id="ARBA00041220"/>
    </source>
</evidence>